<protein>
    <recommendedName>
        <fullName evidence="4">Dehydrogenase/reductase SDR family member 1</fullName>
    </recommendedName>
</protein>
<organism evidence="2 3">
    <name type="scientific">Paragonimus heterotremus</name>
    <dbReference type="NCBI Taxonomy" id="100268"/>
    <lineage>
        <taxon>Eukaryota</taxon>
        <taxon>Metazoa</taxon>
        <taxon>Spiralia</taxon>
        <taxon>Lophotrochozoa</taxon>
        <taxon>Platyhelminthes</taxon>
        <taxon>Trematoda</taxon>
        <taxon>Digenea</taxon>
        <taxon>Plagiorchiida</taxon>
        <taxon>Troglotremata</taxon>
        <taxon>Troglotrematidae</taxon>
        <taxon>Paragonimus</taxon>
    </lineage>
</organism>
<dbReference type="OrthoDB" id="1933717at2759"/>
<sequence length="615" mass="66791">MYSSSRPFAGRIAALSSTDVVLFPTGSTMMMSHFHDYVCVVTGATRGIGRGIALGLGELGATVYITGRTDKPTGSKVGGSLEETATEIKIRGGKAIPVVVDHTDEKQVTSLFKQVRREQRGRLDVLVNNVYAAVPFLCANGGKTYYEIDSYTPGEVWDVLNNVGLRNHYICSTLATRLMLDFRKQTEDIGHPGLIVNVSSIGARRYLFNAAYGAGKAALDRMTADMSMELKRNGADVCVVSLWPGLVRTEELISRANELSAELRSYMDPTVSESPELSGRAVAALLAESPDQLMARSGQIVLVSDVAAAYGIREPDGTTPPNLRSVQLLMRLSNHTTLARFIPAFIRLPLSLLLYLTSSSFAVHPFDLMQRFQDYVCVVTGATRGIGRGIALGLGELGAIVYITGRTAKPTGSKVGGSLEETAAEINFRGGKAIPVVVDHTDEKQVTSLFEQVRREQRGRLDVLVNNVYAAIPFLSANDGKAYYEIDSCTPGDAWDVVNNAGLRNHYICSTLATRLMLDCRKQTEGITNPGLIVNISSIGARRYLFNACYGIGKAALDRMTADMSVELKRNSANMCVISLWPGLVRTEELMNRASNLSSDHILSKMDSSVFISTI</sequence>
<dbReference type="PRINTS" id="PR00081">
    <property type="entry name" value="GDHRDH"/>
</dbReference>
<dbReference type="Proteomes" id="UP000748531">
    <property type="component" value="Unassembled WGS sequence"/>
</dbReference>
<dbReference type="SUPFAM" id="SSF51735">
    <property type="entry name" value="NAD(P)-binding Rossmann-fold domains"/>
    <property type="match status" value="2"/>
</dbReference>
<keyword evidence="3" id="KW-1185">Reference proteome</keyword>
<dbReference type="PANTHER" id="PTHR44147">
    <property type="entry name" value="DEHYDROGENASE/REDUCTASE SDR FAMILY MEMBER 1"/>
    <property type="match status" value="1"/>
</dbReference>
<dbReference type="PROSITE" id="PS00061">
    <property type="entry name" value="ADH_SHORT"/>
    <property type="match status" value="2"/>
</dbReference>
<accession>A0A8J4T7K4</accession>
<dbReference type="EMBL" id="LUCH01004167">
    <property type="protein sequence ID" value="KAF5399304.1"/>
    <property type="molecule type" value="Genomic_DNA"/>
</dbReference>
<evidence type="ECO:0000313" key="3">
    <source>
        <dbReference type="Proteomes" id="UP000748531"/>
    </source>
</evidence>
<comment type="caution">
    <text evidence="2">The sequence shown here is derived from an EMBL/GenBank/DDBJ whole genome shotgun (WGS) entry which is preliminary data.</text>
</comment>
<name>A0A8J4T7K4_9TREM</name>
<evidence type="ECO:0000313" key="2">
    <source>
        <dbReference type="EMBL" id="KAF5399304.1"/>
    </source>
</evidence>
<reference evidence="2" key="1">
    <citation type="submission" date="2019-05" db="EMBL/GenBank/DDBJ databases">
        <title>Annotation for the trematode Paragonimus heterotremus.</title>
        <authorList>
            <person name="Choi Y.-J."/>
        </authorList>
    </citation>
    <scope>NUCLEOTIDE SEQUENCE</scope>
    <source>
        <strain evidence="2">LC</strain>
    </source>
</reference>
<evidence type="ECO:0008006" key="4">
    <source>
        <dbReference type="Google" id="ProtNLM"/>
    </source>
</evidence>
<dbReference type="Pfam" id="PF00106">
    <property type="entry name" value="adh_short"/>
    <property type="match status" value="2"/>
</dbReference>
<dbReference type="InterPro" id="IPR036291">
    <property type="entry name" value="NAD(P)-bd_dom_sf"/>
</dbReference>
<dbReference type="AlphaFoldDB" id="A0A8J4T7K4"/>
<dbReference type="InterPro" id="IPR002347">
    <property type="entry name" value="SDR_fam"/>
</dbReference>
<gene>
    <name evidence="2" type="ORF">PHET_07318</name>
</gene>
<dbReference type="PRINTS" id="PR00080">
    <property type="entry name" value="SDRFAMILY"/>
</dbReference>
<dbReference type="PANTHER" id="PTHR44147:SF2">
    <property type="entry name" value="DEHYDROGENASE_REDUCTASE SDR FAMILY MEMBER 1"/>
    <property type="match status" value="1"/>
</dbReference>
<evidence type="ECO:0000256" key="1">
    <source>
        <dbReference type="ARBA" id="ARBA00023002"/>
    </source>
</evidence>
<dbReference type="InterPro" id="IPR020904">
    <property type="entry name" value="Sc_DH/Rdtase_CS"/>
</dbReference>
<proteinExistence type="predicted"/>
<dbReference type="GO" id="GO:0016491">
    <property type="term" value="F:oxidoreductase activity"/>
    <property type="evidence" value="ECO:0007669"/>
    <property type="project" value="UniProtKB-KW"/>
</dbReference>
<keyword evidence="1" id="KW-0560">Oxidoreductase</keyword>
<dbReference type="Gene3D" id="3.40.50.720">
    <property type="entry name" value="NAD(P)-binding Rossmann-like Domain"/>
    <property type="match status" value="2"/>
</dbReference>